<dbReference type="GO" id="GO:0007264">
    <property type="term" value="P:small GTPase-mediated signal transduction"/>
    <property type="evidence" value="ECO:0007669"/>
    <property type="project" value="InterPro"/>
</dbReference>
<sequence>MDKKLCLQPPRRNSISRVLKRHSSTPRIGAETPISLEKYIMANFETSFDQFFTSIEKDKVHFFLSTNWFLSINKQSARIVVWSMEHTHRLLFQRLVNYIKMTQRSRALILPLLFFEGSVPPPTLRAFLHIVFNNIEFIFCPEDSQASFNFDGSLRSCTIEFHWRSYLESPFLTSNVFILEYFVYINKDNFKDKLNHLAETLDKYKRQNHNIYFPRKRMQDLLLSWTVIFKEQVPTQLDELLKTKVFTLGIVQEQFVQVLQMRRDTIVKSLNMTNLLNTVNEVKTETTLDDLFRLNLITSEDFAKQVILFDHDALKNVSFNEFYTTKNFNTLQKYINNVKVVEKLAIHFLSKMPSKKLIQFFIESASYCHKLGGFNTSYLIYASLSHLMMKRIQMSELSSTARLMWTHLETLFSIKQNFKNYFATFELCGYPKIPITAMWMGEVIRFDDLPTFLEKDKLNMTKVRLISNVMSNLFASREAKFNFERNVDVQWLLCKFGKENATSNIEE</sequence>
<reference evidence="3 4" key="1">
    <citation type="submission" date="2012-10" db="EMBL/GenBank/DDBJ databases">
        <authorList>
            <person name="Zafar N."/>
            <person name="Inman J."/>
            <person name="Hall N."/>
            <person name="Lorenzi H."/>
            <person name="Caler E."/>
        </authorList>
    </citation>
    <scope>NUCLEOTIDE SEQUENCE [LARGE SCALE GENOMIC DNA]</scope>
    <source>
        <strain evidence="3 4">IP1</strain>
    </source>
</reference>
<dbReference type="InterPro" id="IPR001895">
    <property type="entry name" value="RASGEF_cat_dom"/>
</dbReference>
<accession>A0A0A1TWZ2</accession>
<dbReference type="SUPFAM" id="SSF48366">
    <property type="entry name" value="Ras GEF"/>
    <property type="match status" value="1"/>
</dbReference>
<evidence type="ECO:0000256" key="1">
    <source>
        <dbReference type="PROSITE-ProRule" id="PRU00168"/>
    </source>
</evidence>
<dbReference type="PROSITE" id="PS50009">
    <property type="entry name" value="RASGEF_CAT"/>
    <property type="match status" value="1"/>
</dbReference>
<evidence type="ECO:0000313" key="3">
    <source>
        <dbReference type="EMBL" id="ELP85773.1"/>
    </source>
</evidence>
<organism evidence="3 4">
    <name type="scientific">Entamoeba invadens IP1</name>
    <dbReference type="NCBI Taxonomy" id="370355"/>
    <lineage>
        <taxon>Eukaryota</taxon>
        <taxon>Amoebozoa</taxon>
        <taxon>Evosea</taxon>
        <taxon>Archamoebae</taxon>
        <taxon>Mastigamoebida</taxon>
        <taxon>Entamoebidae</taxon>
        <taxon>Entamoeba</taxon>
    </lineage>
</organism>
<dbReference type="KEGG" id="eiv:EIN_281340"/>
<keyword evidence="4" id="KW-1185">Reference proteome</keyword>
<feature type="domain" description="Ras-GEF" evidence="2">
    <location>
        <begin position="298"/>
        <end position="507"/>
    </location>
</feature>
<dbReference type="Gene3D" id="1.10.840.10">
    <property type="entry name" value="Ras guanine-nucleotide exchange factors catalytic domain"/>
    <property type="match status" value="1"/>
</dbReference>
<dbReference type="OrthoDB" id="20825at2759"/>
<dbReference type="InterPro" id="IPR023578">
    <property type="entry name" value="Ras_GEF_dom_sf"/>
</dbReference>
<dbReference type="SMART" id="SM00147">
    <property type="entry name" value="RasGEF"/>
    <property type="match status" value="1"/>
</dbReference>
<dbReference type="RefSeq" id="XP_004185119.1">
    <property type="nucleotide sequence ID" value="XM_004185071.1"/>
</dbReference>
<evidence type="ECO:0000259" key="2">
    <source>
        <dbReference type="PROSITE" id="PS50009"/>
    </source>
</evidence>
<name>A0A0A1TWZ2_ENTIV</name>
<proteinExistence type="predicted"/>
<keyword evidence="1" id="KW-0344">Guanine-nucleotide releasing factor</keyword>
<dbReference type="EMBL" id="KB207030">
    <property type="protein sequence ID" value="ELP85773.1"/>
    <property type="molecule type" value="Genomic_DNA"/>
</dbReference>
<dbReference type="Pfam" id="PF00617">
    <property type="entry name" value="RasGEF"/>
    <property type="match status" value="1"/>
</dbReference>
<dbReference type="Proteomes" id="UP000014680">
    <property type="component" value="Unassembled WGS sequence"/>
</dbReference>
<evidence type="ECO:0000313" key="4">
    <source>
        <dbReference type="Proteomes" id="UP000014680"/>
    </source>
</evidence>
<dbReference type="VEuPathDB" id="AmoebaDB:EIN_281340"/>
<dbReference type="GeneID" id="14884778"/>
<dbReference type="AlphaFoldDB" id="A0A0A1TWZ2"/>
<gene>
    <name evidence="3" type="ORF">EIN_281340</name>
</gene>
<protein>
    <recommendedName>
        <fullName evidence="2">Ras-GEF domain-containing protein</fullName>
    </recommendedName>
</protein>
<dbReference type="GO" id="GO:0005085">
    <property type="term" value="F:guanyl-nucleotide exchange factor activity"/>
    <property type="evidence" value="ECO:0007669"/>
    <property type="project" value="UniProtKB-KW"/>
</dbReference>
<dbReference type="InterPro" id="IPR036964">
    <property type="entry name" value="RASGEF_cat_dom_sf"/>
</dbReference>